<evidence type="ECO:0000313" key="7">
    <source>
        <dbReference type="Proteomes" id="UP001266305"/>
    </source>
</evidence>
<dbReference type="PROSITE" id="PS51854">
    <property type="entry name" value="CSPG"/>
    <property type="match status" value="1"/>
</dbReference>
<evidence type="ECO:0000256" key="3">
    <source>
        <dbReference type="ARBA" id="ARBA00023180"/>
    </source>
</evidence>
<evidence type="ECO:0000256" key="4">
    <source>
        <dbReference type="PROSITE-ProRule" id="PRU01201"/>
    </source>
</evidence>
<keyword evidence="3" id="KW-0325">Glycoprotein</keyword>
<dbReference type="InterPro" id="IPR051561">
    <property type="entry name" value="FRAS1_ECM"/>
</dbReference>
<feature type="region of interest" description="Disordered" evidence="5">
    <location>
        <begin position="73"/>
        <end position="93"/>
    </location>
</feature>
<feature type="region of interest" description="Disordered" evidence="5">
    <location>
        <begin position="1"/>
        <end position="52"/>
    </location>
</feature>
<evidence type="ECO:0000313" key="6">
    <source>
        <dbReference type="EMBL" id="KAK2103489.1"/>
    </source>
</evidence>
<feature type="repeat" description="CSPG" evidence="4">
    <location>
        <begin position="418"/>
        <end position="511"/>
    </location>
</feature>
<gene>
    <name evidence="6" type="ORF">P7K49_017345</name>
</gene>
<dbReference type="InterPro" id="IPR039005">
    <property type="entry name" value="CSPG_rpt"/>
</dbReference>
<reference evidence="6 7" key="1">
    <citation type="submission" date="2023-05" db="EMBL/GenBank/DDBJ databases">
        <title>B98-5 Cell Line De Novo Hybrid Assembly: An Optical Mapping Approach.</title>
        <authorList>
            <person name="Kananen K."/>
            <person name="Auerbach J.A."/>
            <person name="Kautto E."/>
            <person name="Blachly J.S."/>
        </authorList>
    </citation>
    <scope>NUCLEOTIDE SEQUENCE [LARGE SCALE GENOMIC DNA]</scope>
    <source>
        <strain evidence="6">B95-8</strain>
        <tissue evidence="6">Cell line</tissue>
    </source>
</reference>
<dbReference type="Pfam" id="PF16184">
    <property type="entry name" value="Cadherin_3"/>
    <property type="match status" value="1"/>
</dbReference>
<dbReference type="EMBL" id="JASSZA010000008">
    <property type="protein sequence ID" value="KAK2103489.1"/>
    <property type="molecule type" value="Genomic_DNA"/>
</dbReference>
<keyword evidence="7" id="KW-1185">Reference proteome</keyword>
<organism evidence="6 7">
    <name type="scientific">Saguinus oedipus</name>
    <name type="common">Cotton-top tamarin</name>
    <name type="synonym">Oedipomidas oedipus</name>
    <dbReference type="NCBI Taxonomy" id="9490"/>
    <lineage>
        <taxon>Eukaryota</taxon>
        <taxon>Metazoa</taxon>
        <taxon>Chordata</taxon>
        <taxon>Craniata</taxon>
        <taxon>Vertebrata</taxon>
        <taxon>Euteleostomi</taxon>
        <taxon>Mammalia</taxon>
        <taxon>Eutheria</taxon>
        <taxon>Euarchontoglires</taxon>
        <taxon>Primates</taxon>
        <taxon>Haplorrhini</taxon>
        <taxon>Platyrrhini</taxon>
        <taxon>Cebidae</taxon>
        <taxon>Callitrichinae</taxon>
        <taxon>Saguinus</taxon>
    </lineage>
</organism>
<evidence type="ECO:0000256" key="2">
    <source>
        <dbReference type="ARBA" id="ARBA00022737"/>
    </source>
</evidence>
<comment type="caution">
    <text evidence="6">The sequence shown here is derived from an EMBL/GenBank/DDBJ whole genome shotgun (WGS) entry which is preliminary data.</text>
</comment>
<proteinExistence type="predicted"/>
<keyword evidence="2" id="KW-0677">Repeat</keyword>
<sequence>MWIEEGPEPPSPGPRPHTPFSPSDGAASSKRGHHGVPRREVSQGRTLQGESVLDPQAPCSCLQGPDPLRFQGLREGLGLQGDGKGASKRTGAAHKVHTRLSACPEHRRSPQAILSACPEHRRSPQAILSTCPEHRRSPQAILSACPEHRQSPQAILRACPEHRRSPQAILSACPEHRRSPQAILSACPAHRRSPQAILSACPEHRRSPQAILSACPAHRRSPQAILRGSRVCLVPLWPCSLRHTHQFWVPTPVLQGGNTQALPARYTHLGPTSTPHILPFEVSNARPGKRPAPSLWKSPLLCQPWHALARPPAITPASTRQRVDLQWPKGLGVSARLPPFLELAAETPELHQTPMNPGETPGSERGACLFRVTQQIPETVLYLHFRPEAWSDAFSLDVASGLGAPLEGVRVELEVLPAAIPLEAQNFSVPEGGSHTLAPPLLHVTGPYFPTLPGLSLQVLEPPRHGALQKEDGPQARTLSAFSWREVEEQVIRYVHDGSETLTDGFVLMANTSETDRQSHPVAFTVAVLPVNDQPPVLTTNTALQQVKATAWLPKLLPLVPQQSRAPIRQGWKWRPRHGLEPLMAAQVVLLEQKGPAFTKPTWQGFERQLLGGILPGQEPLKVPQRADLGCL</sequence>
<dbReference type="PANTHER" id="PTHR45739">
    <property type="entry name" value="MATRIX PROTEIN, PUTATIVE-RELATED"/>
    <property type="match status" value="1"/>
</dbReference>
<protein>
    <submittedName>
        <fullName evidence="6">Uncharacterized protein</fullName>
    </submittedName>
</protein>
<dbReference type="PANTHER" id="PTHR45739:SF13">
    <property type="entry name" value="CHONDROITIN SULFATE PROTEOGLYCAN 4"/>
    <property type="match status" value="1"/>
</dbReference>
<feature type="compositionally biased region" description="Pro residues" evidence="5">
    <location>
        <begin position="8"/>
        <end position="19"/>
    </location>
</feature>
<keyword evidence="1" id="KW-0732">Signal</keyword>
<name>A0ABQ9V284_SAGOE</name>
<accession>A0ABQ9V284</accession>
<dbReference type="Proteomes" id="UP001266305">
    <property type="component" value="Unassembled WGS sequence"/>
</dbReference>
<evidence type="ECO:0000256" key="5">
    <source>
        <dbReference type="SAM" id="MobiDB-lite"/>
    </source>
</evidence>
<evidence type="ECO:0000256" key="1">
    <source>
        <dbReference type="ARBA" id="ARBA00022729"/>
    </source>
</evidence>